<name>A0AAV7K7R0_9METZ</name>
<protein>
    <submittedName>
        <fullName evidence="1">Uncharacterized protein</fullName>
    </submittedName>
</protein>
<dbReference type="AlphaFoldDB" id="A0AAV7K7R0"/>
<comment type="caution">
    <text evidence="1">The sequence shown here is derived from an EMBL/GenBank/DDBJ whole genome shotgun (WGS) entry which is preliminary data.</text>
</comment>
<sequence length="128" mass="15081">MSGIQSEKIRILKPNFARRSNKKRIVNLSRIVPYLVKGWEQKLEENPEIKHSKKILDLVQINLKHPIVSLNQIEHLKYFLGDHFAAYLRKVSKAMAVENDKTFKAREKYQARLLQISQKTKIQQRSTN</sequence>
<evidence type="ECO:0000313" key="1">
    <source>
        <dbReference type="EMBL" id="KAI6657321.1"/>
    </source>
</evidence>
<keyword evidence="2" id="KW-1185">Reference proteome</keyword>
<evidence type="ECO:0000313" key="2">
    <source>
        <dbReference type="Proteomes" id="UP001165289"/>
    </source>
</evidence>
<reference evidence="1 2" key="1">
    <citation type="journal article" date="2023" name="BMC Biol.">
        <title>The compact genome of the sponge Oopsacas minuta (Hexactinellida) is lacking key metazoan core genes.</title>
        <authorList>
            <person name="Santini S."/>
            <person name="Schenkelaars Q."/>
            <person name="Jourda C."/>
            <person name="Duchesne M."/>
            <person name="Belahbib H."/>
            <person name="Rocher C."/>
            <person name="Selva M."/>
            <person name="Riesgo A."/>
            <person name="Vervoort M."/>
            <person name="Leys S.P."/>
            <person name="Kodjabachian L."/>
            <person name="Le Bivic A."/>
            <person name="Borchiellini C."/>
            <person name="Claverie J.M."/>
            <person name="Renard E."/>
        </authorList>
    </citation>
    <scope>NUCLEOTIDE SEQUENCE [LARGE SCALE GENOMIC DNA]</scope>
    <source>
        <strain evidence="1">SPO-2</strain>
    </source>
</reference>
<gene>
    <name evidence="1" type="ORF">LOD99_69</name>
</gene>
<dbReference type="Proteomes" id="UP001165289">
    <property type="component" value="Unassembled WGS sequence"/>
</dbReference>
<organism evidence="1 2">
    <name type="scientific">Oopsacas minuta</name>
    <dbReference type="NCBI Taxonomy" id="111878"/>
    <lineage>
        <taxon>Eukaryota</taxon>
        <taxon>Metazoa</taxon>
        <taxon>Porifera</taxon>
        <taxon>Hexactinellida</taxon>
        <taxon>Hexasterophora</taxon>
        <taxon>Lyssacinosida</taxon>
        <taxon>Leucopsacidae</taxon>
        <taxon>Oopsacas</taxon>
    </lineage>
</organism>
<accession>A0AAV7K7R0</accession>
<proteinExistence type="predicted"/>
<dbReference type="EMBL" id="JAKMXF010000111">
    <property type="protein sequence ID" value="KAI6657321.1"/>
    <property type="molecule type" value="Genomic_DNA"/>
</dbReference>